<dbReference type="InterPro" id="IPR036291">
    <property type="entry name" value="NAD(P)-bd_dom_sf"/>
</dbReference>
<accession>A0ABU8WLM2</accession>
<dbReference type="PANTHER" id="PTHR43296">
    <property type="entry name" value="PEROXISOMAL 2,4-DIENOYL-COA REDUCTASE"/>
    <property type="match status" value="1"/>
</dbReference>
<evidence type="ECO:0000256" key="2">
    <source>
        <dbReference type="ARBA" id="ARBA00023002"/>
    </source>
</evidence>
<dbReference type="Proteomes" id="UP001385892">
    <property type="component" value="Unassembled WGS sequence"/>
</dbReference>
<reference evidence="3 4" key="1">
    <citation type="submission" date="2024-03" db="EMBL/GenBank/DDBJ databases">
        <title>Novel species of the genus Variovorax.</title>
        <authorList>
            <person name="Liu Q."/>
            <person name="Xin Y.-H."/>
        </authorList>
    </citation>
    <scope>NUCLEOTIDE SEQUENCE [LARGE SCALE GENOMIC DNA]</scope>
    <source>
        <strain evidence="3 4">KACC 18900</strain>
    </source>
</reference>
<dbReference type="PRINTS" id="PR00081">
    <property type="entry name" value="GDHRDH"/>
</dbReference>
<dbReference type="InterPro" id="IPR002347">
    <property type="entry name" value="SDR_fam"/>
</dbReference>
<gene>
    <name evidence="3" type="ORF">WKW82_16365</name>
</gene>
<dbReference type="NCBIfam" id="NF005752">
    <property type="entry name" value="PRK07576.1"/>
    <property type="match status" value="1"/>
</dbReference>
<dbReference type="EMBL" id="JBBKZT010000007">
    <property type="protein sequence ID" value="MEJ8848234.1"/>
    <property type="molecule type" value="Genomic_DNA"/>
</dbReference>
<organism evidence="3 4">
    <name type="scientific">Variovorax rhizosphaerae</name>
    <dbReference type="NCBI Taxonomy" id="1836200"/>
    <lineage>
        <taxon>Bacteria</taxon>
        <taxon>Pseudomonadati</taxon>
        <taxon>Pseudomonadota</taxon>
        <taxon>Betaproteobacteria</taxon>
        <taxon>Burkholderiales</taxon>
        <taxon>Comamonadaceae</taxon>
        <taxon>Variovorax</taxon>
    </lineage>
</organism>
<name>A0ABU8WLM2_9BURK</name>
<evidence type="ECO:0000313" key="3">
    <source>
        <dbReference type="EMBL" id="MEJ8848234.1"/>
    </source>
</evidence>
<dbReference type="Pfam" id="PF13561">
    <property type="entry name" value="adh_short_C2"/>
    <property type="match status" value="1"/>
</dbReference>
<keyword evidence="1" id="KW-0521">NADP</keyword>
<dbReference type="SUPFAM" id="SSF51735">
    <property type="entry name" value="NAD(P)-binding Rossmann-fold domains"/>
    <property type="match status" value="1"/>
</dbReference>
<keyword evidence="2" id="KW-0560">Oxidoreductase</keyword>
<dbReference type="InterPro" id="IPR045017">
    <property type="entry name" value="DECR2-like"/>
</dbReference>
<dbReference type="PANTHER" id="PTHR43296:SF2">
    <property type="entry name" value="PEROXISOMAL 2,4-DIENOYL-COA REDUCTASE [(3E)-ENOYL-COA-PRODUCING]"/>
    <property type="match status" value="1"/>
</dbReference>
<dbReference type="PRINTS" id="PR00080">
    <property type="entry name" value="SDRFAMILY"/>
</dbReference>
<proteinExistence type="predicted"/>
<evidence type="ECO:0000313" key="4">
    <source>
        <dbReference type="Proteomes" id="UP001385892"/>
    </source>
</evidence>
<sequence>MTTSTLNVFVAGGTSGINLAIAESFAKAGANVGVLSRDSEKVHAAIERLGSLNGQRAAGWSADVREFDAVKDALSGFHARFGAIDVLISGAAGNFRAPALGMSPKGFRTVIDIDLIGTFHVLYAAHEFLRKPGASIINISASQAYVPMMMQSHVCAAKAGIDMLTRTLAMEWAGDGIRINSIAPGPVSDTEGMVRLAPTPQAAKELTEIVPMGRWARKDEIAAVAQFLASPGSAMVTGQVIPVDGGLNLGRYSPKLVAEADAMVEASKERATA</sequence>
<comment type="caution">
    <text evidence="3">The sequence shown here is derived from an EMBL/GenBank/DDBJ whole genome shotgun (WGS) entry which is preliminary data.</text>
</comment>
<dbReference type="RefSeq" id="WP_340343369.1">
    <property type="nucleotide sequence ID" value="NZ_JBBKZT010000007.1"/>
</dbReference>
<dbReference type="Gene3D" id="3.40.50.720">
    <property type="entry name" value="NAD(P)-binding Rossmann-like Domain"/>
    <property type="match status" value="1"/>
</dbReference>
<evidence type="ECO:0000256" key="1">
    <source>
        <dbReference type="ARBA" id="ARBA00022857"/>
    </source>
</evidence>
<protein>
    <submittedName>
        <fullName evidence="3">SDR family oxidoreductase</fullName>
    </submittedName>
</protein>
<keyword evidence="4" id="KW-1185">Reference proteome</keyword>